<keyword evidence="8" id="KW-1185">Reference proteome</keyword>
<evidence type="ECO:0000313" key="7">
    <source>
        <dbReference type="Ensembl" id="ENSCMMP00000012119.1"/>
    </source>
</evidence>
<reference evidence="7" key="3">
    <citation type="submission" date="2025-09" db="UniProtKB">
        <authorList>
            <consortium name="Ensembl"/>
        </authorList>
    </citation>
    <scope>IDENTIFICATION</scope>
</reference>
<dbReference type="Gene3D" id="1.10.287.70">
    <property type="match status" value="1"/>
</dbReference>
<comment type="subcellular location">
    <subcellularLocation>
        <location evidence="1">Membrane</location>
        <topology evidence="1">Multi-pass membrane protein</topology>
    </subcellularLocation>
</comment>
<evidence type="ECO:0000313" key="8">
    <source>
        <dbReference type="Proteomes" id="UP000694556"/>
    </source>
</evidence>
<evidence type="ECO:0000256" key="1">
    <source>
        <dbReference type="ARBA" id="ARBA00004141"/>
    </source>
</evidence>
<dbReference type="Proteomes" id="UP000694556">
    <property type="component" value="Chromosome 16"/>
</dbReference>
<feature type="transmembrane region" description="Helical" evidence="5">
    <location>
        <begin position="229"/>
        <end position="250"/>
    </location>
</feature>
<proteinExistence type="predicted"/>
<dbReference type="Ensembl" id="ENSCMMT00000013323.1">
    <property type="protein sequence ID" value="ENSCMMP00000012119.1"/>
    <property type="gene ID" value="ENSCMMG00000007650.1"/>
</dbReference>
<organism evidence="7 8">
    <name type="scientific">Cairina moschata</name>
    <name type="common">Muscovy duck</name>
    <dbReference type="NCBI Taxonomy" id="8855"/>
    <lineage>
        <taxon>Eukaryota</taxon>
        <taxon>Metazoa</taxon>
        <taxon>Chordata</taxon>
        <taxon>Craniata</taxon>
        <taxon>Vertebrata</taxon>
        <taxon>Euteleostomi</taxon>
        <taxon>Archelosauria</taxon>
        <taxon>Archosauria</taxon>
        <taxon>Dinosauria</taxon>
        <taxon>Saurischia</taxon>
        <taxon>Theropoda</taxon>
        <taxon>Coelurosauria</taxon>
        <taxon>Aves</taxon>
        <taxon>Neognathae</taxon>
        <taxon>Galloanserae</taxon>
        <taxon>Anseriformes</taxon>
        <taxon>Anatidae</taxon>
        <taxon>Anatinae</taxon>
        <taxon>Cairina</taxon>
    </lineage>
</organism>
<dbReference type="FunFam" id="1.10.287.70:FF:000062">
    <property type="entry name" value="Two pore calcium channel protein 1"/>
    <property type="match status" value="1"/>
</dbReference>
<dbReference type="PANTHER" id="PTHR46474:SF1">
    <property type="entry name" value="TWO PORE CHANNEL PROTEIN 1"/>
    <property type="match status" value="1"/>
</dbReference>
<dbReference type="InterPro" id="IPR005821">
    <property type="entry name" value="Ion_trans_dom"/>
</dbReference>
<keyword evidence="3 5" id="KW-1133">Transmembrane helix</keyword>
<feature type="transmembrane region" description="Helical" evidence="5">
    <location>
        <begin position="368"/>
        <end position="392"/>
    </location>
</feature>
<feature type="transmembrane region" description="Helical" evidence="5">
    <location>
        <begin position="173"/>
        <end position="192"/>
    </location>
</feature>
<evidence type="ECO:0000256" key="3">
    <source>
        <dbReference type="ARBA" id="ARBA00022989"/>
    </source>
</evidence>
<feature type="transmembrane region" description="Helical" evidence="5">
    <location>
        <begin position="107"/>
        <end position="125"/>
    </location>
</feature>
<feature type="domain" description="Ion transport" evidence="6">
    <location>
        <begin position="110"/>
        <end position="317"/>
    </location>
</feature>
<protein>
    <recommendedName>
        <fullName evidence="6">Ion transport domain-containing protein</fullName>
    </recommendedName>
</protein>
<evidence type="ECO:0000256" key="4">
    <source>
        <dbReference type="ARBA" id="ARBA00023136"/>
    </source>
</evidence>
<evidence type="ECO:0000259" key="6">
    <source>
        <dbReference type="Pfam" id="PF00520"/>
    </source>
</evidence>
<reference evidence="7" key="1">
    <citation type="submission" date="2018-09" db="EMBL/GenBank/DDBJ databases">
        <title>Common duck and Muscovy duck high density SNP chip.</title>
        <authorList>
            <person name="Vignal A."/>
            <person name="Thebault N."/>
            <person name="Warren W.C."/>
        </authorList>
    </citation>
    <scope>NUCLEOTIDE SEQUENCE [LARGE SCALE GENOMIC DNA]</scope>
</reference>
<evidence type="ECO:0000256" key="2">
    <source>
        <dbReference type="ARBA" id="ARBA00022692"/>
    </source>
</evidence>
<accession>A0A8C3GIK3</accession>
<dbReference type="GO" id="GO:0010008">
    <property type="term" value="C:endosome membrane"/>
    <property type="evidence" value="ECO:0007669"/>
    <property type="project" value="TreeGrafter"/>
</dbReference>
<name>A0A8C3GIK3_CAIMO</name>
<dbReference type="GO" id="GO:0022832">
    <property type="term" value="F:voltage-gated channel activity"/>
    <property type="evidence" value="ECO:0007669"/>
    <property type="project" value="InterPro"/>
</dbReference>
<feature type="transmembrane region" description="Helical" evidence="5">
    <location>
        <begin position="285"/>
        <end position="307"/>
    </location>
</feature>
<reference evidence="7" key="2">
    <citation type="submission" date="2025-08" db="UniProtKB">
        <authorList>
            <consortium name="Ensembl"/>
        </authorList>
    </citation>
    <scope>IDENTIFICATION</scope>
</reference>
<keyword evidence="2 5" id="KW-0812">Transmembrane</keyword>
<dbReference type="InterPro" id="IPR028801">
    <property type="entry name" value="TPC1_animal"/>
</dbReference>
<dbReference type="GO" id="GO:0005216">
    <property type="term" value="F:monoatomic ion channel activity"/>
    <property type="evidence" value="ECO:0007669"/>
    <property type="project" value="InterPro"/>
</dbReference>
<dbReference type="GO" id="GO:0005765">
    <property type="term" value="C:lysosomal membrane"/>
    <property type="evidence" value="ECO:0007669"/>
    <property type="project" value="InterPro"/>
</dbReference>
<keyword evidence="4 5" id="KW-0472">Membrane</keyword>
<evidence type="ECO:0000256" key="5">
    <source>
        <dbReference type="SAM" id="Phobius"/>
    </source>
</evidence>
<feature type="transmembrane region" description="Helical" evidence="5">
    <location>
        <begin position="132"/>
        <end position="153"/>
    </location>
</feature>
<dbReference type="AlphaFoldDB" id="A0A8C3GIK3"/>
<sequence length="609" mass="68181">MAVSMDDDVPLILTLDDSGSTASAPLDELEREELPNENGGSYDVIHDASSPAAGDCCAQQSSARHSWEMNYQEAAIYLQEGENNDKFFTHPKNAKALAAYLFAHNHLFYLMELSTALLLLLLSLCEAPAVPMLRLGIFVHATLELFALMVVVFELSMKMRWLGFHTFIRHKRTMVKTCVLFVQFIEAIVVLVRQTSHVRITRALRCIFLVDCRYCGAVRRNLRQIFQSLPPFIDILLLLLFFMVIFAILGDTLENSLVNLFVLLTTSNFPDVMMPSYARNPWSCVFFIVYLSIELYFIMNLLLAVVFDTFNDIEKRKFKSLLLHKRTAIQHAYRLLITKQVQCPAGTLRTSQGVLGGRSDHNHQGLPFFLFVQLCWACFFFYVKLQFMYYIFFYMSSEKWKVIYFFFSKISSPSQVTPDSAPPPCWCSPCPFGQGRLLARGAGAAGRDAFCSRGGTVGCDSFPHLSPRPEALSDGPGVWVPTVQDRPHLQRGDAFCQNPRCLQRAVHSLLPGAGQTKGGCCSEPSWGCWGRVLGGFQPRAEGSRWARRMSAGRVVQKQHKQEPNEALLLAPNLSHHCGWCSNAFPAPPPGGGGVAGGSWCPQSMPRGWG</sequence>
<dbReference type="PANTHER" id="PTHR46474">
    <property type="entry name" value="TWO PORE CALCIUM CHANNEL PROTEIN 1"/>
    <property type="match status" value="1"/>
</dbReference>
<dbReference type="Pfam" id="PF00520">
    <property type="entry name" value="Ion_trans"/>
    <property type="match status" value="1"/>
</dbReference>